<feature type="transmembrane region" description="Helical" evidence="2">
    <location>
        <begin position="99"/>
        <end position="121"/>
    </location>
</feature>
<feature type="compositionally biased region" description="Low complexity" evidence="1">
    <location>
        <begin position="197"/>
        <end position="212"/>
    </location>
</feature>
<evidence type="ECO:0000313" key="3">
    <source>
        <dbReference type="EMBL" id="ACL09134.1"/>
    </source>
</evidence>
<keyword evidence="2" id="KW-1133">Transmembrane helix</keyword>
<evidence type="ECO:0008006" key="4">
    <source>
        <dbReference type="Google" id="ProtNLM"/>
    </source>
</evidence>
<dbReference type="AlphaFoldDB" id="B8DQL5"/>
<feature type="transmembrane region" description="Helical" evidence="2">
    <location>
        <begin position="26"/>
        <end position="49"/>
    </location>
</feature>
<dbReference type="KEGG" id="dvm:DvMF_2191"/>
<evidence type="ECO:0000256" key="1">
    <source>
        <dbReference type="SAM" id="MobiDB-lite"/>
    </source>
</evidence>
<evidence type="ECO:0000256" key="2">
    <source>
        <dbReference type="SAM" id="Phobius"/>
    </source>
</evidence>
<proteinExistence type="predicted"/>
<accession>B8DQL5</accession>
<dbReference type="STRING" id="883.DvMF_2191"/>
<dbReference type="eggNOG" id="ENOG5032SDN">
    <property type="taxonomic scope" value="Bacteria"/>
</dbReference>
<organism evidence="3">
    <name type="scientific">Nitratidesulfovibrio vulgaris (strain DSM 19637 / Miyazaki F)</name>
    <name type="common">Desulfovibrio vulgaris</name>
    <dbReference type="NCBI Taxonomy" id="883"/>
    <lineage>
        <taxon>Bacteria</taxon>
        <taxon>Pseudomonadati</taxon>
        <taxon>Thermodesulfobacteriota</taxon>
        <taxon>Desulfovibrionia</taxon>
        <taxon>Desulfovibrionales</taxon>
        <taxon>Desulfovibrionaceae</taxon>
        <taxon>Nitratidesulfovibrio</taxon>
    </lineage>
</organism>
<feature type="region of interest" description="Disordered" evidence="1">
    <location>
        <begin position="181"/>
        <end position="237"/>
    </location>
</feature>
<sequence>MDTLHAALAWLDPLLIAPYRLPGNALAGFVLGTAVLALWCIVLGSGFSLCATRLNRRRLAELRHGMEHHHKLSEAALRAGDKESYKAVNSQAHDAFGHYFSLGGAMFCVSIIPLPFALAWMDMRFAVATPELPWDAPLIGQQPSTLFWFLLLYIPLRITYANLMSRIGWFTRLQAWAATPPPGTIPDAAPEAPAPSGPAISGAALSDAGADDPASRELRGANQPHGVTGATQNGRGG</sequence>
<keyword evidence="2" id="KW-0472">Membrane</keyword>
<dbReference type="HOGENOM" id="CLU_102105_1_0_7"/>
<feature type="transmembrane region" description="Helical" evidence="2">
    <location>
        <begin position="145"/>
        <end position="163"/>
    </location>
</feature>
<protein>
    <recommendedName>
        <fullName evidence="4">DUF106 domain-containing protein</fullName>
    </recommendedName>
</protein>
<keyword evidence="2" id="KW-0812">Transmembrane</keyword>
<reference evidence="3" key="1">
    <citation type="submission" date="2008-10" db="EMBL/GenBank/DDBJ databases">
        <title>Complete sequence of Desulfovibrio vulgaris str. 'Miyazaki F'.</title>
        <authorList>
            <person name="Lucas S."/>
            <person name="Copeland A."/>
            <person name="Lapidus A."/>
            <person name="Glavina del Rio T."/>
            <person name="Dalin E."/>
            <person name="Tice H."/>
            <person name="Bruce D."/>
            <person name="Goodwin L."/>
            <person name="Pitluck S."/>
            <person name="Sims D."/>
            <person name="Brettin T."/>
            <person name="Detter J.C."/>
            <person name="Han C."/>
            <person name="Larimer F."/>
            <person name="Land M."/>
            <person name="Hauser L."/>
            <person name="Kyrpides N."/>
            <person name="Mikhailova N."/>
            <person name="Hazen T.C."/>
            <person name="Richardson P."/>
        </authorList>
    </citation>
    <scope>NUCLEOTIDE SEQUENCE</scope>
    <source>
        <strain evidence="3">Miyazaki F</strain>
    </source>
</reference>
<dbReference type="EMBL" id="CP001197">
    <property type="protein sequence ID" value="ACL09134.1"/>
    <property type="molecule type" value="Genomic_DNA"/>
</dbReference>
<gene>
    <name evidence="3" type="ordered locus">DvMF_2191</name>
</gene>
<name>B8DQL5_NITV9</name>